<proteinExistence type="predicted"/>
<protein>
    <recommendedName>
        <fullName evidence="2">alpha-galactosidase</fullName>
        <ecNumber evidence="2">3.2.1.22</ecNumber>
    </recommendedName>
</protein>
<feature type="domain" description="Alpha galactosidase C-terminal" evidence="5">
    <location>
        <begin position="424"/>
        <end position="504"/>
    </location>
</feature>
<accession>A0A8X8CTY5</accession>
<dbReference type="EMBL" id="JAAWWB010000015">
    <property type="protein sequence ID" value="KAG6766370.1"/>
    <property type="molecule type" value="Genomic_DNA"/>
</dbReference>
<evidence type="ECO:0000259" key="5">
    <source>
        <dbReference type="Pfam" id="PF17801"/>
    </source>
</evidence>
<name>A0A8X8CTY5_POPTO</name>
<dbReference type="PROSITE" id="PS50231">
    <property type="entry name" value="RICIN_B_LECTIN"/>
    <property type="match status" value="1"/>
</dbReference>
<keyword evidence="3" id="KW-0378">Hydrolase</keyword>
<dbReference type="OrthoDB" id="5795902at2759"/>
<organism evidence="6 7">
    <name type="scientific">Populus tomentosa</name>
    <name type="common">Chinese white poplar</name>
    <dbReference type="NCBI Taxonomy" id="118781"/>
    <lineage>
        <taxon>Eukaryota</taxon>
        <taxon>Viridiplantae</taxon>
        <taxon>Streptophyta</taxon>
        <taxon>Embryophyta</taxon>
        <taxon>Tracheophyta</taxon>
        <taxon>Spermatophyta</taxon>
        <taxon>Magnoliopsida</taxon>
        <taxon>eudicotyledons</taxon>
        <taxon>Gunneridae</taxon>
        <taxon>Pentapetalae</taxon>
        <taxon>rosids</taxon>
        <taxon>fabids</taxon>
        <taxon>Malpighiales</taxon>
        <taxon>Salicaceae</taxon>
        <taxon>Saliceae</taxon>
        <taxon>Populus</taxon>
    </lineage>
</organism>
<dbReference type="AlphaFoldDB" id="A0A8X8CTY5"/>
<dbReference type="GO" id="GO:0005975">
    <property type="term" value="P:carbohydrate metabolic process"/>
    <property type="evidence" value="ECO:0007669"/>
    <property type="project" value="InterPro"/>
</dbReference>
<dbReference type="PANTHER" id="PTHR11452:SF42">
    <property type="entry name" value="ALPHA-GALACTOSIDASE"/>
    <property type="match status" value="1"/>
</dbReference>
<dbReference type="PANTHER" id="PTHR11452">
    <property type="entry name" value="ALPHA-GALACTOSIDASE/ALPHA-N-ACETYLGALACTOSAMINIDASE"/>
    <property type="match status" value="1"/>
</dbReference>
<comment type="caution">
    <text evidence="6">The sequence shown here is derived from an EMBL/GenBank/DDBJ whole genome shotgun (WGS) entry which is preliminary data.</text>
</comment>
<dbReference type="GO" id="GO:0004557">
    <property type="term" value="F:alpha-galactosidase activity"/>
    <property type="evidence" value="ECO:0007669"/>
    <property type="project" value="UniProtKB-EC"/>
</dbReference>
<sequence length="507" mass="56396">MGLKFGIHIMRGLSTQAYDANTPILDTTKGGAYEESGRRWRAKDIGIKERSCAWMPHGFMSVNTKLGAGRAFLRSLYEQYAEWGVDFVKHDCVFGDDLDVDEITFVSEVLQKLDRPMLYSLSPGTSASPAIAKDISGLVNMYRVTGDDWDTWGDVAAHFDVARDFAAANKIGAKGLLGRSWPDLDMLPLGRLTDPGSNRGPYRMCNLNLDEQKTQMTLWAMVRSPLMFGGDVRKLDDTTYSLITNPFILEINSFSTNNKEACETMYFLEAFGILTDFFPDISSHCKCSFLMLLFLGLTSCNNPKVNGWVVESLDDLDQICWKENLRSHKPLCLYKRKPLLASDEQLIYNQGELHLLASDGMEFCLDASSRQKRTSKELKSSSFSPCRSDANQMWELNNNGSLISSYSGLCATVNSIDANVGNSGVRSWIATGRKGEIYVAVFNLNSVKTVISVKTSDMAKVLPGRNFNGTSCHGREVWSGKDFGKIEDLISMEVEVHGCALFVLNCP</sequence>
<keyword evidence="7" id="KW-1185">Reference proteome</keyword>
<evidence type="ECO:0000313" key="7">
    <source>
        <dbReference type="Proteomes" id="UP000886885"/>
    </source>
</evidence>
<reference evidence="6" key="1">
    <citation type="journal article" date="2020" name="bioRxiv">
        <title>Hybrid origin of Populus tomentosa Carr. identified through genome sequencing and phylogenomic analysis.</title>
        <authorList>
            <person name="An X."/>
            <person name="Gao K."/>
            <person name="Chen Z."/>
            <person name="Li J."/>
            <person name="Yang X."/>
            <person name="Yang X."/>
            <person name="Zhou J."/>
            <person name="Guo T."/>
            <person name="Zhao T."/>
            <person name="Huang S."/>
            <person name="Miao D."/>
            <person name="Khan W.U."/>
            <person name="Rao P."/>
            <person name="Ye M."/>
            <person name="Lei B."/>
            <person name="Liao W."/>
            <person name="Wang J."/>
            <person name="Ji L."/>
            <person name="Li Y."/>
            <person name="Guo B."/>
            <person name="Mustafa N.S."/>
            <person name="Li S."/>
            <person name="Yun Q."/>
            <person name="Keller S.R."/>
            <person name="Mao J."/>
            <person name="Zhang R."/>
            <person name="Strauss S.H."/>
        </authorList>
    </citation>
    <scope>NUCLEOTIDE SEQUENCE</scope>
    <source>
        <strain evidence="6">GM15</strain>
        <tissue evidence="6">Leaf</tissue>
    </source>
</reference>
<dbReference type="InterPro" id="IPR002241">
    <property type="entry name" value="Glyco_hydro_27"/>
</dbReference>
<gene>
    <name evidence="6" type="ORF">POTOM_030447</name>
</gene>
<dbReference type="Pfam" id="PF16499">
    <property type="entry name" value="Melibiase_2"/>
    <property type="match status" value="1"/>
</dbReference>
<dbReference type="Pfam" id="PF17801">
    <property type="entry name" value="Melibiase_C"/>
    <property type="match status" value="1"/>
</dbReference>
<keyword evidence="4" id="KW-0326">Glycosidase</keyword>
<comment type="catalytic activity">
    <reaction evidence="1">
        <text>Hydrolysis of terminal, non-reducing alpha-D-galactose residues in alpha-D-galactosides, including galactose oligosaccharides, galactomannans and galactolipids.</text>
        <dbReference type="EC" id="3.2.1.22"/>
    </reaction>
</comment>
<evidence type="ECO:0000256" key="3">
    <source>
        <dbReference type="ARBA" id="ARBA00022801"/>
    </source>
</evidence>
<dbReference type="EC" id="3.2.1.22" evidence="2"/>
<dbReference type="Proteomes" id="UP000886885">
    <property type="component" value="Chromosome 8A"/>
</dbReference>
<dbReference type="InterPro" id="IPR041233">
    <property type="entry name" value="Melibiase_C"/>
</dbReference>
<evidence type="ECO:0000256" key="4">
    <source>
        <dbReference type="ARBA" id="ARBA00023295"/>
    </source>
</evidence>
<evidence type="ECO:0000256" key="2">
    <source>
        <dbReference type="ARBA" id="ARBA00012755"/>
    </source>
</evidence>
<evidence type="ECO:0000313" key="6">
    <source>
        <dbReference type="EMBL" id="KAG6766370.1"/>
    </source>
</evidence>
<evidence type="ECO:0000256" key="1">
    <source>
        <dbReference type="ARBA" id="ARBA00001255"/>
    </source>
</evidence>